<dbReference type="AlphaFoldDB" id="A0A449BSQ7"/>
<reference evidence="2 3" key="1">
    <citation type="submission" date="2019-01" db="EMBL/GenBank/DDBJ databases">
        <authorList>
            <person name="Ramaprasad A."/>
        </authorList>
    </citation>
    <scope>NUCLEOTIDE SEQUENCE [LARGE SCALE GENOMIC DNA]</scope>
</reference>
<dbReference type="OrthoDB" id="372352at2759"/>
<organism evidence="2 3">
    <name type="scientific">Plasmodium vinckei vinckei</name>
    <dbReference type="NCBI Taxonomy" id="54757"/>
    <lineage>
        <taxon>Eukaryota</taxon>
        <taxon>Sar</taxon>
        <taxon>Alveolata</taxon>
        <taxon>Apicomplexa</taxon>
        <taxon>Aconoidasida</taxon>
        <taxon>Haemosporida</taxon>
        <taxon>Plasmodiidae</taxon>
        <taxon>Plasmodium</taxon>
        <taxon>Plasmodium (Vinckeia)</taxon>
    </lineage>
</organism>
<name>A0A449BSQ7_PLAVN</name>
<proteinExistence type="predicted"/>
<dbReference type="VEuPathDB" id="PlasmoDB:PVVCY_0902750"/>
<dbReference type="RefSeq" id="XP_037490451.1">
    <property type="nucleotide sequence ID" value="XM_037634344.1"/>
</dbReference>
<evidence type="ECO:0000313" key="2">
    <source>
        <dbReference type="EMBL" id="VEV56465.1"/>
    </source>
</evidence>
<feature type="chain" id="PRO_5019012415" evidence="1">
    <location>
        <begin position="20"/>
        <end position="256"/>
    </location>
</feature>
<dbReference type="InterPro" id="IPR021689">
    <property type="entry name" value="DUF3271"/>
</dbReference>
<protein>
    <submittedName>
        <fullName evidence="2">Fam-d protein</fullName>
    </submittedName>
</protein>
<feature type="signal peptide" evidence="1">
    <location>
        <begin position="1"/>
        <end position="19"/>
    </location>
</feature>
<dbReference type="GeneID" id="59893041"/>
<accession>A0A449BSQ7</accession>
<dbReference type="Pfam" id="PF11675">
    <property type="entry name" value="DUF3271"/>
    <property type="match status" value="1"/>
</dbReference>
<dbReference type="KEGG" id="pvv:PVVCY_0902750"/>
<evidence type="ECO:0000256" key="1">
    <source>
        <dbReference type="SAM" id="SignalP"/>
    </source>
</evidence>
<gene>
    <name evidence="2" type="ORF">PVVCY_0902750</name>
</gene>
<evidence type="ECO:0000313" key="3">
    <source>
        <dbReference type="Proteomes" id="UP000290582"/>
    </source>
</evidence>
<dbReference type="Proteomes" id="UP000290582">
    <property type="component" value="Chromosome PVVCY_09"/>
</dbReference>
<keyword evidence="1" id="KW-0732">Signal</keyword>
<dbReference type="EMBL" id="LR215065">
    <property type="protein sequence ID" value="VEV56465.1"/>
    <property type="molecule type" value="Genomic_DNA"/>
</dbReference>
<sequence length="256" mass="30693">MRNIILSFFILVIFSNVKAASVQNQGNNRQQSIGYASVVQPTVEFERIEQTHTQYLDIIKNIFRDESENMIYSYECNNYHWVITDFYININNYDRKLKKKFSNKKAEAFIKGSAYFIAYIKDIIKYLISQNMHTYNFEKNVYGSVKDLAKDFKKLIYDEFNQDLKKDLIKYESERKNEKYHKMAKEILEVLVHSSSMRIKGYFIKIRKDGNYMDLNQEHNFYFDIYLNKNDTYHDGYFKSLTPEVAELITNLTREE</sequence>